<dbReference type="PANTHER" id="PTHR33361:SF2">
    <property type="entry name" value="DUF885 DOMAIN-CONTAINING PROTEIN"/>
    <property type="match status" value="1"/>
</dbReference>
<proteinExistence type="predicted"/>
<keyword evidence="3" id="KW-1185">Reference proteome</keyword>
<keyword evidence="1" id="KW-0472">Membrane</keyword>
<keyword evidence="1" id="KW-1133">Transmembrane helix</keyword>
<accession>A0AAD9QBE1</accession>
<dbReference type="Pfam" id="PF05960">
    <property type="entry name" value="DUF885"/>
    <property type="match status" value="2"/>
</dbReference>
<dbReference type="InterPro" id="IPR010281">
    <property type="entry name" value="DUF885"/>
</dbReference>
<evidence type="ECO:0000313" key="3">
    <source>
        <dbReference type="Proteomes" id="UP001249851"/>
    </source>
</evidence>
<dbReference type="AlphaFoldDB" id="A0AAD9QBE1"/>
<sequence length="861" mass="98229">MQAILMKKEKEGMEALKEDRSWETEPKGPPLPTVKSYSVIPKWVWIALVLGFFIFVAGLICIIIAATRSCSRKKLEKHPGSEVCSFSEEAQRGKLPEFLKKVRSEYYTLNPNKVGFQPDVTQPEEHVKQRTHGKKVYQLVLLEQSASQYFPYNPDPVQLKKKTDRALDLLHEIKNVQFDENKMKPRELKALAQVKHFLQHTFGFPYAENYYAGDWMLGPDLFCWQPICAISYDINAYAIHVKPKTYDDVQQVIDSIRKHKIAIDRYRQNVELGVKSGMVRTVVDCQAGVDALKESFKQISLAGKSEGIIKEWFASGYLDDLYLSKLAAGVNDQWSENHQGKNVTVSIIEALEEGVAQPLLDLINYLDVEHKIHCLPNDLASGLSNLPVDFVYINGTPDKNQPTNKTLPSGERLNGTESYKLILSYFTTTDISPDEILAEGERQLKFFYNEVIDIAKKYTNKTVESEAIQAFRQVLNSSDMWHNKGPFPENESDANAFKKCISPDAAAKYCPVRWEAVNRWARYCQQVMGMLYPKITNIFYFTGSKITAPNCPIEMLPHFNPSNGAQFFQRSDAACSKPTYFGLPFFLKDFGPVFQEWSVTGHESRPGHHTQVQGHVEHFADKCGGVPGWLDKSTYYTAFTEGWGLYSENPVLSDDTDTYKDNLLQKYGMAKWQVSWQCPNERMSVSYTDMRLFLTDKGVLRVPGLKADHLLITWRAVRLIVDTGLHSRGLNRTQALKMFETFAWDTSDFAVKEVTRYQSDPGQATAYMLGRLELMKLRKKAETALGEKFSLQEFHYQVLSQGSAPLSFLRSHIDRYIKCVTKVLSKEECSYVLQAVKTTKDAKAKTSEKQMPPKPERLHYI</sequence>
<reference evidence="2" key="2">
    <citation type="journal article" date="2023" name="Science">
        <title>Genomic signatures of disease resistance in endangered staghorn corals.</title>
        <authorList>
            <person name="Vollmer S.V."/>
            <person name="Selwyn J.D."/>
            <person name="Despard B.A."/>
            <person name="Roesel C.L."/>
        </authorList>
    </citation>
    <scope>NUCLEOTIDE SEQUENCE</scope>
    <source>
        <strain evidence="2">K2</strain>
    </source>
</reference>
<organism evidence="2 3">
    <name type="scientific">Acropora cervicornis</name>
    <name type="common">Staghorn coral</name>
    <dbReference type="NCBI Taxonomy" id="6130"/>
    <lineage>
        <taxon>Eukaryota</taxon>
        <taxon>Metazoa</taxon>
        <taxon>Cnidaria</taxon>
        <taxon>Anthozoa</taxon>
        <taxon>Hexacorallia</taxon>
        <taxon>Scleractinia</taxon>
        <taxon>Astrocoeniina</taxon>
        <taxon>Acroporidae</taxon>
        <taxon>Acropora</taxon>
    </lineage>
</organism>
<keyword evidence="1" id="KW-0812">Transmembrane</keyword>
<evidence type="ECO:0000256" key="1">
    <source>
        <dbReference type="SAM" id="Phobius"/>
    </source>
</evidence>
<name>A0AAD9QBE1_ACRCE</name>
<dbReference type="PANTHER" id="PTHR33361">
    <property type="entry name" value="GLR0591 PROTEIN"/>
    <property type="match status" value="1"/>
</dbReference>
<feature type="transmembrane region" description="Helical" evidence="1">
    <location>
        <begin position="43"/>
        <end position="66"/>
    </location>
</feature>
<gene>
    <name evidence="2" type="ORF">P5673_019325</name>
</gene>
<dbReference type="EMBL" id="JARQWQ010000045">
    <property type="protein sequence ID" value="KAK2558209.1"/>
    <property type="molecule type" value="Genomic_DNA"/>
</dbReference>
<comment type="caution">
    <text evidence="2">The sequence shown here is derived from an EMBL/GenBank/DDBJ whole genome shotgun (WGS) entry which is preliminary data.</text>
</comment>
<evidence type="ECO:0000313" key="2">
    <source>
        <dbReference type="EMBL" id="KAK2558209.1"/>
    </source>
</evidence>
<reference evidence="2" key="1">
    <citation type="journal article" date="2023" name="G3 (Bethesda)">
        <title>Whole genome assembly and annotation of the endangered Caribbean coral Acropora cervicornis.</title>
        <authorList>
            <person name="Selwyn J.D."/>
            <person name="Vollmer S.V."/>
        </authorList>
    </citation>
    <scope>NUCLEOTIDE SEQUENCE</scope>
    <source>
        <strain evidence="2">K2</strain>
    </source>
</reference>
<protein>
    <submittedName>
        <fullName evidence="2">Uncharacterized protein</fullName>
    </submittedName>
</protein>
<dbReference type="Proteomes" id="UP001249851">
    <property type="component" value="Unassembled WGS sequence"/>
</dbReference>